<protein>
    <submittedName>
        <fullName evidence="7">TraM recognition domain-containing protein</fullName>
    </submittedName>
</protein>
<dbReference type="RefSeq" id="WP_152188942.1">
    <property type="nucleotide sequence ID" value="NZ_WFKI01000028.1"/>
</dbReference>
<evidence type="ECO:0000313" key="7">
    <source>
        <dbReference type="EMBL" id="KAB7889002.1"/>
    </source>
</evidence>
<keyword evidence="5" id="KW-0472">Membrane</keyword>
<name>A0A6L4WSP4_9BACT</name>
<dbReference type="EMBL" id="WFKJ01000010">
    <property type="protein sequence ID" value="KAB7891935.1"/>
    <property type="molecule type" value="Genomic_DNA"/>
</dbReference>
<evidence type="ECO:0000256" key="5">
    <source>
        <dbReference type="ARBA" id="ARBA00023136"/>
    </source>
</evidence>
<keyword evidence="2" id="KW-1003">Cell membrane</keyword>
<dbReference type="AlphaFoldDB" id="A0A6L4WSP4"/>
<evidence type="ECO:0000256" key="2">
    <source>
        <dbReference type="ARBA" id="ARBA00022475"/>
    </source>
</evidence>
<keyword evidence="9" id="KW-1185">Reference proteome</keyword>
<dbReference type="InterPro" id="IPR027417">
    <property type="entry name" value="P-loop_NTPase"/>
</dbReference>
<evidence type="ECO:0000313" key="9">
    <source>
        <dbReference type="Proteomes" id="UP000461010"/>
    </source>
</evidence>
<evidence type="ECO:0000259" key="6">
    <source>
        <dbReference type="Pfam" id="PF12696"/>
    </source>
</evidence>
<proteinExistence type="predicted"/>
<dbReference type="Gene3D" id="3.40.50.300">
    <property type="entry name" value="P-loop containing nucleotide triphosphate hydrolases"/>
    <property type="match status" value="2"/>
</dbReference>
<dbReference type="EMBL" id="WFKK01000018">
    <property type="protein sequence ID" value="KAB7889002.1"/>
    <property type="molecule type" value="Genomic_DNA"/>
</dbReference>
<dbReference type="SUPFAM" id="SSF52540">
    <property type="entry name" value="P-loop containing nucleoside triphosphate hydrolases"/>
    <property type="match status" value="1"/>
</dbReference>
<keyword evidence="3" id="KW-0812">Transmembrane</keyword>
<dbReference type="InterPro" id="IPR051539">
    <property type="entry name" value="T4SS-coupling_protein"/>
</dbReference>
<dbReference type="PANTHER" id="PTHR37937">
    <property type="entry name" value="CONJUGATIVE TRANSFER: DNA TRANSPORT"/>
    <property type="match status" value="1"/>
</dbReference>
<dbReference type="GO" id="GO:0005886">
    <property type="term" value="C:plasma membrane"/>
    <property type="evidence" value="ECO:0007669"/>
    <property type="project" value="UniProtKB-SubCell"/>
</dbReference>
<evidence type="ECO:0000256" key="1">
    <source>
        <dbReference type="ARBA" id="ARBA00004651"/>
    </source>
</evidence>
<sequence>MFKVFKKKKKEGIHIGKGYSLDDHERLNFLDIFQEDANRRGHTIVFGTTRVGKTRLVENGIIQDIENGKNVIIIDPKIDIDLFSRVFQVASSCGRENEITLINSLTPDLSAKINPLANFHTPEEPISHIMSTVPSTDEFFYNVAYDTTTVIVRGIIKVREDEGFDKYFTFNDFMKWLPYGKFTELRDRLLKFEDTDSKIIVGQIDDILDSGPEYFNKVSKTLKSAIMQLSLGNTAEVVSRSKNNDFLNRLEEGKGAILYVQSAALLQPRASFMLGRVIISMIQSLVGRFYASGRKFERPLVIYGDEFSNIVYNGIDDMFNKAGGCNCFIVALTQSPADIVAVIGEDKARKIFDNTNTKILMRINDISSAKMLTTYGGTMFRNTVQLNLHGGLRGTEVEEDVIRETDLLRLEKREFYYFGFEGIFKGKTDPLGEPDIKILLPNIIRNERKEND</sequence>
<evidence type="ECO:0000313" key="8">
    <source>
        <dbReference type="EMBL" id="KAB7891935.1"/>
    </source>
</evidence>
<organism evidence="7 10">
    <name type="scientific">Poseidonibacter ostreae</name>
    <dbReference type="NCBI Taxonomy" id="2654171"/>
    <lineage>
        <taxon>Bacteria</taxon>
        <taxon>Pseudomonadati</taxon>
        <taxon>Campylobacterota</taxon>
        <taxon>Epsilonproteobacteria</taxon>
        <taxon>Campylobacterales</taxon>
        <taxon>Arcobacteraceae</taxon>
        <taxon>Poseidonibacter</taxon>
    </lineage>
</organism>
<reference evidence="9 10" key="1">
    <citation type="submission" date="2019-10" db="EMBL/GenBank/DDBJ databases">
        <title>Poseidonibacter ostreae sp. nov., isolated from the gut of the Ostrea denselamellosa.</title>
        <authorList>
            <person name="Choi A."/>
        </authorList>
    </citation>
    <scope>NUCLEOTIDE SEQUENCE [LARGE SCALE GENOMIC DNA]</scope>
    <source>
        <strain evidence="7 10">SJOD-M-33</strain>
        <strain evidence="8 9">SJOD-M-5</strain>
    </source>
</reference>
<comment type="subcellular location">
    <subcellularLocation>
        <location evidence="1">Cell membrane</location>
        <topology evidence="1">Multi-pass membrane protein</topology>
    </subcellularLocation>
</comment>
<gene>
    <name evidence="8" type="ORF">GBG18_04925</name>
    <name evidence="7" type="ORF">GBG19_07375</name>
</gene>
<evidence type="ECO:0000313" key="10">
    <source>
        <dbReference type="Proteomes" id="UP000472839"/>
    </source>
</evidence>
<dbReference type="PANTHER" id="PTHR37937:SF1">
    <property type="entry name" value="CONJUGATIVE TRANSFER: DNA TRANSPORT"/>
    <property type="match status" value="1"/>
</dbReference>
<dbReference type="Pfam" id="PF12696">
    <property type="entry name" value="TraG-D_C"/>
    <property type="match status" value="1"/>
</dbReference>
<comment type="caution">
    <text evidence="7">The sequence shown here is derived from an EMBL/GenBank/DDBJ whole genome shotgun (WGS) entry which is preliminary data.</text>
</comment>
<keyword evidence="4" id="KW-1133">Transmembrane helix</keyword>
<evidence type="ECO:0000256" key="4">
    <source>
        <dbReference type="ARBA" id="ARBA00022989"/>
    </source>
</evidence>
<accession>A0A6L4WSP4</accession>
<dbReference type="CDD" id="cd01127">
    <property type="entry name" value="TrwB_TraG_TraD_VirD4"/>
    <property type="match status" value="1"/>
</dbReference>
<evidence type="ECO:0000256" key="3">
    <source>
        <dbReference type="ARBA" id="ARBA00022692"/>
    </source>
</evidence>
<dbReference type="Proteomes" id="UP000461010">
    <property type="component" value="Unassembled WGS sequence"/>
</dbReference>
<feature type="domain" description="TraD/TraG TraM recognition site" evidence="6">
    <location>
        <begin position="299"/>
        <end position="382"/>
    </location>
</feature>
<dbReference type="Proteomes" id="UP000472839">
    <property type="component" value="Unassembled WGS sequence"/>
</dbReference>
<dbReference type="InterPro" id="IPR032689">
    <property type="entry name" value="TraG-D_C"/>
</dbReference>